<dbReference type="InterPro" id="IPR003675">
    <property type="entry name" value="Rce1/LyrA-like_dom"/>
</dbReference>
<dbReference type="GO" id="GO:0080120">
    <property type="term" value="P:CAAX-box protein maturation"/>
    <property type="evidence" value="ECO:0007669"/>
    <property type="project" value="UniProtKB-ARBA"/>
</dbReference>
<keyword evidence="5" id="KW-1185">Reference proteome</keyword>
<evidence type="ECO:0000256" key="2">
    <source>
        <dbReference type="SAM" id="Phobius"/>
    </source>
</evidence>
<evidence type="ECO:0000256" key="1">
    <source>
        <dbReference type="ARBA" id="ARBA00009067"/>
    </source>
</evidence>
<accession>A0AAC8UXT9</accession>
<gene>
    <name evidence="4" type="ORF">ABN16_12875</name>
</gene>
<dbReference type="Pfam" id="PF02517">
    <property type="entry name" value="Rce1-like"/>
    <property type="match status" value="1"/>
</dbReference>
<keyword evidence="2" id="KW-1133">Transmembrane helix</keyword>
<dbReference type="AlphaFoldDB" id="A0AAC8UXT9"/>
<sequence>MSVSNSVSSRRLIWQFIGAWVVWLIVQVTLNVPISQHFHGWPQEILLDAVKLTVWIGAGWLFTHQARRGALTLTNREQWRPNWHFTAGYVVWIAIVLYLGLQFWLLHHGLRVSRTFIPQYWGQYFLVVGVAEEFVTRGYFLNALLKKTSFAKANAIQALGFASMHIPRYLTTVPTMSVGTWLSNLVSVFVLGLLFGWLYKNSRSLWPGIAVHMTWDILVTLFG</sequence>
<reference evidence="4 5" key="1">
    <citation type="submission" date="2015-07" db="EMBL/GenBank/DDBJ databases">
        <title>Lactobacillus korensis/26-25/ whole genome sequencing.</title>
        <authorList>
            <person name="Kim M.K."/>
            <person name="Im W.-T."/>
            <person name="Srinivasan S."/>
            <person name="Lee J.-J."/>
        </authorList>
    </citation>
    <scope>NUCLEOTIDE SEQUENCE [LARGE SCALE GENOMIC DNA]</scope>
    <source>
        <strain evidence="4 5">26-25</strain>
    </source>
</reference>
<feature type="domain" description="CAAX prenyl protease 2/Lysostaphin resistance protein A-like" evidence="3">
    <location>
        <begin position="123"/>
        <end position="217"/>
    </location>
</feature>
<comment type="similarity">
    <text evidence="1">Belongs to the UPF0177 family.</text>
</comment>
<keyword evidence="2" id="KW-0812">Transmembrane</keyword>
<feature type="transmembrane region" description="Helical" evidence="2">
    <location>
        <begin position="83"/>
        <end position="106"/>
    </location>
</feature>
<keyword evidence="2" id="KW-0472">Membrane</keyword>
<dbReference type="EMBL" id="CP012033">
    <property type="protein sequence ID" value="AKP65814.1"/>
    <property type="molecule type" value="Genomic_DNA"/>
</dbReference>
<protein>
    <submittedName>
        <fullName evidence="4">Immunity protein</fullName>
    </submittedName>
</protein>
<feature type="transmembrane region" description="Helical" evidence="2">
    <location>
        <begin position="45"/>
        <end position="63"/>
    </location>
</feature>
<dbReference type="KEGG" id="lko:ABN16_12875"/>
<organism evidence="4 5">
    <name type="scientific">Levilactobacillus koreensis</name>
    <dbReference type="NCBI Taxonomy" id="637971"/>
    <lineage>
        <taxon>Bacteria</taxon>
        <taxon>Bacillati</taxon>
        <taxon>Bacillota</taxon>
        <taxon>Bacilli</taxon>
        <taxon>Lactobacillales</taxon>
        <taxon>Lactobacillaceae</taxon>
        <taxon>Levilactobacillus</taxon>
    </lineage>
</organism>
<feature type="transmembrane region" description="Helical" evidence="2">
    <location>
        <begin position="12"/>
        <end position="33"/>
    </location>
</feature>
<name>A0AAC8UXT9_9LACO</name>
<proteinExistence type="inferred from homology"/>
<evidence type="ECO:0000259" key="3">
    <source>
        <dbReference type="Pfam" id="PF02517"/>
    </source>
</evidence>
<evidence type="ECO:0000313" key="4">
    <source>
        <dbReference type="EMBL" id="AKP65814.1"/>
    </source>
</evidence>
<evidence type="ECO:0000313" key="5">
    <source>
        <dbReference type="Proteomes" id="UP000036000"/>
    </source>
</evidence>
<dbReference type="Proteomes" id="UP000036000">
    <property type="component" value="Chromosome"/>
</dbReference>
<feature type="transmembrane region" description="Helical" evidence="2">
    <location>
        <begin position="178"/>
        <end position="199"/>
    </location>
</feature>
<dbReference type="GO" id="GO:0004175">
    <property type="term" value="F:endopeptidase activity"/>
    <property type="evidence" value="ECO:0007669"/>
    <property type="project" value="UniProtKB-ARBA"/>
</dbReference>